<organism evidence="9 10">
    <name type="scientific">Thermophagus xiamenensis</name>
    <dbReference type="NCBI Taxonomy" id="385682"/>
    <lineage>
        <taxon>Bacteria</taxon>
        <taxon>Pseudomonadati</taxon>
        <taxon>Bacteroidota</taxon>
        <taxon>Bacteroidia</taxon>
        <taxon>Marinilabiliales</taxon>
        <taxon>Marinilabiliaceae</taxon>
        <taxon>Thermophagus</taxon>
    </lineage>
</organism>
<dbReference type="GO" id="GO:0003677">
    <property type="term" value="F:DNA binding"/>
    <property type="evidence" value="ECO:0007669"/>
    <property type="project" value="InterPro"/>
</dbReference>
<evidence type="ECO:0000256" key="7">
    <source>
        <dbReference type="SAM" id="MobiDB-lite"/>
    </source>
</evidence>
<dbReference type="FunCoup" id="A0A1I2FIL3">
    <property type="interactions" value="245"/>
</dbReference>
<evidence type="ECO:0000259" key="8">
    <source>
        <dbReference type="PROSITE" id="PS50893"/>
    </source>
</evidence>
<dbReference type="InterPro" id="IPR027417">
    <property type="entry name" value="P-loop_NTPase"/>
</dbReference>
<evidence type="ECO:0000313" key="10">
    <source>
        <dbReference type="Proteomes" id="UP000181976"/>
    </source>
</evidence>
<comment type="catalytic activity">
    <reaction evidence="4">
        <text>ATP + H2O = ADP + phosphate + H(+)</text>
        <dbReference type="Rhea" id="RHEA:13065"/>
        <dbReference type="ChEBI" id="CHEBI:15377"/>
        <dbReference type="ChEBI" id="CHEBI:15378"/>
        <dbReference type="ChEBI" id="CHEBI:30616"/>
        <dbReference type="ChEBI" id="CHEBI:43474"/>
        <dbReference type="ChEBI" id="CHEBI:456216"/>
    </reaction>
</comment>
<name>A0A1I2FIL3_9BACT</name>
<keyword evidence="2" id="KW-0547">Nucleotide-binding</keyword>
<dbReference type="AlphaFoldDB" id="A0A1I2FIL3"/>
<dbReference type="PROSITE" id="PS50893">
    <property type="entry name" value="ABC_TRANSPORTER_2"/>
    <property type="match status" value="2"/>
</dbReference>
<dbReference type="CDD" id="cd03221">
    <property type="entry name" value="ABCF_EF-3"/>
    <property type="match status" value="2"/>
</dbReference>
<dbReference type="SUPFAM" id="SSF52540">
    <property type="entry name" value="P-loop containing nucleoside triphosphate hydrolases"/>
    <property type="match status" value="2"/>
</dbReference>
<accession>A0A1I2FIL3</accession>
<dbReference type="PANTHER" id="PTHR42855:SF1">
    <property type="entry name" value="ABC TRANSPORTER DOMAIN-CONTAINING PROTEIN"/>
    <property type="match status" value="1"/>
</dbReference>
<dbReference type="Gene3D" id="3.40.50.300">
    <property type="entry name" value="P-loop containing nucleotide triphosphate hydrolases"/>
    <property type="match status" value="2"/>
</dbReference>
<dbReference type="STRING" id="385682.SAMN05444380_1302"/>
<evidence type="ECO:0000256" key="3">
    <source>
        <dbReference type="ARBA" id="ARBA00022840"/>
    </source>
</evidence>
<dbReference type="eggNOG" id="COG0488">
    <property type="taxonomic scope" value="Bacteria"/>
</dbReference>
<evidence type="ECO:0000313" key="9">
    <source>
        <dbReference type="EMBL" id="SFF04729.1"/>
    </source>
</evidence>
<evidence type="ECO:0000256" key="1">
    <source>
        <dbReference type="ARBA" id="ARBA00022737"/>
    </source>
</evidence>
<dbReference type="PANTHER" id="PTHR42855">
    <property type="entry name" value="ABC TRANSPORTER ATP-BINDING SUBUNIT"/>
    <property type="match status" value="1"/>
</dbReference>
<dbReference type="EMBL" id="FONA01000030">
    <property type="protein sequence ID" value="SFF04729.1"/>
    <property type="molecule type" value="Genomic_DNA"/>
</dbReference>
<sequence>MANILSVENLTHHWGDIRLFSNLTFGLSEGDKAALIARNGTGKTTLLNILAGQLAPDEGEITISKDATMGYLEQSPSFQPGLTVLEAIFNSDNEVARTVSQYEKAVLENNDEELQRLLPRMEQYNAWSYEEKAKQILSKLNINRFDQPVEQLSGGQVKRVALASVLITEPDFLILDEPTNHLDLEMIEWLEDYLKRSRMTLLMVTHDRYFLDSVCNQIFELQDETLYHFKGSYAYYLEKRDERIQQKNKEIERARNLLRKEQEWMNRQPQARGTKAKYRVEAFGELKKRASQTTEEQKLDIRFSASRLGRKVLNLHHISKSFDDLRLINDFSYKFVRGEKVGIIGKNGSGKSTFLNILTGDLQPDSGEIEPGETLKIGYYRQEGMVIDERKRVLEVITDIADHIMLGKGQSMSAAQFLRYFMFPNEMHNVLVEKLSGGEKKRLYLMTVLMQNPNFLILDEPTNDLDILTLNVLEDFLTQFDGCVLVVSHDRYFLDRTTDHLFVFKGNGIIKDFPGNYTDYYLQQKEEEKKKRLQKENTPKNKSAQKNKPPRKPAPNKLTFKEKKEMEELEKRMEILEAEKQEAETLLSSGNLPSDQLVETSKRLGDLLKELDECEMRWLELSEKE</sequence>
<dbReference type="NCBIfam" id="NF000355">
    <property type="entry name" value="ribo_prot_ABC_F"/>
    <property type="match status" value="1"/>
</dbReference>
<dbReference type="FunFam" id="3.40.50.300:FF:000309">
    <property type="entry name" value="ABC transporter ATP-binding protein"/>
    <property type="match status" value="1"/>
</dbReference>
<dbReference type="FunFam" id="3.40.50.300:FF:000011">
    <property type="entry name" value="Putative ABC transporter ATP-binding component"/>
    <property type="match status" value="1"/>
</dbReference>
<dbReference type="Proteomes" id="UP000181976">
    <property type="component" value="Unassembled WGS sequence"/>
</dbReference>
<dbReference type="Pfam" id="PF12848">
    <property type="entry name" value="ABC_tran_Xtn"/>
    <property type="match status" value="1"/>
</dbReference>
<proteinExistence type="inferred from homology"/>
<protein>
    <submittedName>
        <fullName evidence="9">ATP-binding cassette, subfamily F, uup</fullName>
    </submittedName>
</protein>
<evidence type="ECO:0000256" key="4">
    <source>
        <dbReference type="ARBA" id="ARBA00049360"/>
    </source>
</evidence>
<dbReference type="InterPro" id="IPR003593">
    <property type="entry name" value="AAA+_ATPase"/>
</dbReference>
<dbReference type="GO" id="GO:0016887">
    <property type="term" value="F:ATP hydrolysis activity"/>
    <property type="evidence" value="ECO:0007669"/>
    <property type="project" value="InterPro"/>
</dbReference>
<dbReference type="GO" id="GO:0005524">
    <property type="term" value="F:ATP binding"/>
    <property type="evidence" value="ECO:0007669"/>
    <property type="project" value="UniProtKB-KW"/>
</dbReference>
<dbReference type="RefSeq" id="WP_029626738.1">
    <property type="nucleotide sequence ID" value="NZ_AFSL01000097.1"/>
</dbReference>
<feature type="domain" description="ABC transporter" evidence="8">
    <location>
        <begin position="5"/>
        <end position="248"/>
    </location>
</feature>
<dbReference type="InParanoid" id="A0A1I2FIL3"/>
<dbReference type="Gene3D" id="1.10.287.380">
    <property type="entry name" value="Valyl-tRNA synthetase, C-terminal domain"/>
    <property type="match status" value="1"/>
</dbReference>
<dbReference type="SMART" id="SM00382">
    <property type="entry name" value="AAA"/>
    <property type="match status" value="2"/>
</dbReference>
<keyword evidence="3 9" id="KW-0067">ATP-binding</keyword>
<comment type="similarity">
    <text evidence="5">Belongs to the ABC transporter superfamily. ABCF family. Uup subfamily.</text>
</comment>
<dbReference type="InterPro" id="IPR037118">
    <property type="entry name" value="Val-tRNA_synth_C_sf"/>
</dbReference>
<evidence type="ECO:0000256" key="6">
    <source>
        <dbReference type="SAM" id="Coils"/>
    </source>
</evidence>
<dbReference type="InterPro" id="IPR032781">
    <property type="entry name" value="ABC_tran_Xtn"/>
</dbReference>
<keyword evidence="10" id="KW-1185">Reference proteome</keyword>
<gene>
    <name evidence="9" type="ORF">SAMN05444380_1302</name>
</gene>
<dbReference type="InterPro" id="IPR051309">
    <property type="entry name" value="ABCF_ATPase"/>
</dbReference>
<evidence type="ECO:0000256" key="2">
    <source>
        <dbReference type="ARBA" id="ARBA00022741"/>
    </source>
</evidence>
<feature type="compositionally biased region" description="Basic and acidic residues" evidence="7">
    <location>
        <begin position="528"/>
        <end position="539"/>
    </location>
</feature>
<dbReference type="OrthoDB" id="1521973at2"/>
<evidence type="ECO:0000256" key="5">
    <source>
        <dbReference type="ARBA" id="ARBA00061478"/>
    </source>
</evidence>
<keyword evidence="1" id="KW-0677">Repeat</keyword>
<feature type="region of interest" description="Disordered" evidence="7">
    <location>
        <begin position="528"/>
        <end position="562"/>
    </location>
</feature>
<keyword evidence="6" id="KW-0175">Coiled coil</keyword>
<dbReference type="Pfam" id="PF00005">
    <property type="entry name" value="ABC_tran"/>
    <property type="match status" value="2"/>
</dbReference>
<dbReference type="InterPro" id="IPR032524">
    <property type="entry name" value="ABC_tran_C"/>
</dbReference>
<feature type="coiled-coil region" evidence="6">
    <location>
        <begin position="237"/>
        <end position="264"/>
    </location>
</feature>
<reference evidence="9 10" key="1">
    <citation type="submission" date="2016-10" db="EMBL/GenBank/DDBJ databases">
        <authorList>
            <person name="de Groot N.N."/>
        </authorList>
    </citation>
    <scope>NUCLEOTIDE SEQUENCE [LARGE SCALE GENOMIC DNA]</scope>
    <source>
        <strain evidence="9 10">DSM 19012</strain>
    </source>
</reference>
<dbReference type="Pfam" id="PF16326">
    <property type="entry name" value="ABC_tran_CTD"/>
    <property type="match status" value="1"/>
</dbReference>
<dbReference type="InterPro" id="IPR003439">
    <property type="entry name" value="ABC_transporter-like_ATP-bd"/>
</dbReference>
<feature type="domain" description="ABC transporter" evidence="8">
    <location>
        <begin position="313"/>
        <end position="531"/>
    </location>
</feature>